<organism evidence="2">
    <name type="scientific">marine sediment metagenome</name>
    <dbReference type="NCBI Taxonomy" id="412755"/>
    <lineage>
        <taxon>unclassified sequences</taxon>
        <taxon>metagenomes</taxon>
        <taxon>ecological metagenomes</taxon>
    </lineage>
</organism>
<sequence>MMTFKEFLLQESKKSKKKKDAEKEIVDHEHEKTHKSYRASNAIKSVGMGHGVN</sequence>
<gene>
    <name evidence="2" type="ORF">LCGC14_1876080</name>
</gene>
<accession>A0A0F9G3T6</accession>
<evidence type="ECO:0000313" key="2">
    <source>
        <dbReference type="EMBL" id="KKL93293.1"/>
    </source>
</evidence>
<feature type="compositionally biased region" description="Basic and acidic residues" evidence="1">
    <location>
        <begin position="19"/>
        <end position="34"/>
    </location>
</feature>
<dbReference type="AlphaFoldDB" id="A0A0F9G3T6"/>
<evidence type="ECO:0000256" key="1">
    <source>
        <dbReference type="SAM" id="MobiDB-lite"/>
    </source>
</evidence>
<proteinExistence type="predicted"/>
<reference evidence="2" key="1">
    <citation type="journal article" date="2015" name="Nature">
        <title>Complex archaea that bridge the gap between prokaryotes and eukaryotes.</title>
        <authorList>
            <person name="Spang A."/>
            <person name="Saw J.H."/>
            <person name="Jorgensen S.L."/>
            <person name="Zaremba-Niedzwiedzka K."/>
            <person name="Martijn J."/>
            <person name="Lind A.E."/>
            <person name="van Eijk R."/>
            <person name="Schleper C."/>
            <person name="Guy L."/>
            <person name="Ettema T.J."/>
        </authorList>
    </citation>
    <scope>NUCLEOTIDE SEQUENCE</scope>
</reference>
<name>A0A0F9G3T6_9ZZZZ</name>
<feature type="region of interest" description="Disordered" evidence="1">
    <location>
        <begin position="1"/>
        <end position="53"/>
    </location>
</feature>
<comment type="caution">
    <text evidence="2">The sequence shown here is derived from an EMBL/GenBank/DDBJ whole genome shotgun (WGS) entry which is preliminary data.</text>
</comment>
<protein>
    <submittedName>
        <fullName evidence="2">Uncharacterized protein</fullName>
    </submittedName>
</protein>
<dbReference type="EMBL" id="LAZR01019227">
    <property type="protein sequence ID" value="KKL93293.1"/>
    <property type="molecule type" value="Genomic_DNA"/>
</dbReference>